<dbReference type="EMBL" id="BTSY01000006">
    <property type="protein sequence ID" value="GMT31290.1"/>
    <property type="molecule type" value="Genomic_DNA"/>
</dbReference>
<feature type="non-terminal residue" evidence="1">
    <location>
        <position position="1"/>
    </location>
</feature>
<evidence type="ECO:0000313" key="2">
    <source>
        <dbReference type="Proteomes" id="UP001432322"/>
    </source>
</evidence>
<sequence>VILDLGSHGGGKSGLDGLDLLVLDLGVLVRAEDLDDLSSGLLGSGRELGNVGAGLIGVGSDVRGQAGESVEVLIVRVGVGSEVVDGCDADSLGDGVLDGVDLSEDVRGEGVLDGLALLPLGLGVLVGAEDLDDLSGGLLGGGRKSGDTGAGLLGVGLDVLGELLESLKDLA</sequence>
<dbReference type="Proteomes" id="UP001432322">
    <property type="component" value="Unassembled WGS sequence"/>
</dbReference>
<protein>
    <submittedName>
        <fullName evidence="1">Uncharacterized protein</fullName>
    </submittedName>
</protein>
<keyword evidence="2" id="KW-1185">Reference proteome</keyword>
<accession>A0AAV5WL78</accession>
<name>A0AAV5WL78_9BILA</name>
<reference evidence="1" key="1">
    <citation type="submission" date="2023-10" db="EMBL/GenBank/DDBJ databases">
        <title>Genome assembly of Pristionchus species.</title>
        <authorList>
            <person name="Yoshida K."/>
            <person name="Sommer R.J."/>
        </authorList>
    </citation>
    <scope>NUCLEOTIDE SEQUENCE</scope>
    <source>
        <strain evidence="1">RS5133</strain>
    </source>
</reference>
<comment type="caution">
    <text evidence="1">The sequence shown here is derived from an EMBL/GenBank/DDBJ whole genome shotgun (WGS) entry which is preliminary data.</text>
</comment>
<organism evidence="1 2">
    <name type="scientific">Pristionchus fissidentatus</name>
    <dbReference type="NCBI Taxonomy" id="1538716"/>
    <lineage>
        <taxon>Eukaryota</taxon>
        <taxon>Metazoa</taxon>
        <taxon>Ecdysozoa</taxon>
        <taxon>Nematoda</taxon>
        <taxon>Chromadorea</taxon>
        <taxon>Rhabditida</taxon>
        <taxon>Rhabditina</taxon>
        <taxon>Diplogasteromorpha</taxon>
        <taxon>Diplogasteroidea</taxon>
        <taxon>Neodiplogasteridae</taxon>
        <taxon>Pristionchus</taxon>
    </lineage>
</organism>
<gene>
    <name evidence="1" type="ORF">PFISCL1PPCAC_22588</name>
</gene>
<proteinExistence type="predicted"/>
<evidence type="ECO:0000313" key="1">
    <source>
        <dbReference type="EMBL" id="GMT31290.1"/>
    </source>
</evidence>
<dbReference type="AlphaFoldDB" id="A0AAV5WL78"/>